<evidence type="ECO:0000256" key="8">
    <source>
        <dbReference type="SAM" id="MobiDB-lite"/>
    </source>
</evidence>
<dbReference type="Gene3D" id="2.70.160.11">
    <property type="entry name" value="Hnrnp arginine n-methyltransferase1"/>
    <property type="match status" value="1"/>
</dbReference>
<comment type="similarity">
    <text evidence="4">Belongs to the class I-like SAM-binding methyltransferase superfamily.</text>
</comment>
<protein>
    <recommendedName>
        <fullName evidence="4">Protein arginine N-methyltransferase</fullName>
    </recommendedName>
</protein>
<dbReference type="Proteomes" id="UP000612055">
    <property type="component" value="Unassembled WGS sequence"/>
</dbReference>
<accession>A0A835YBV1</accession>
<comment type="caution">
    <text evidence="12">The sequence shown here is derived from an EMBL/GenBank/DDBJ whole genome shotgun (WGS) entry which is preliminary data.</text>
</comment>
<dbReference type="InterPro" id="IPR035247">
    <property type="entry name" value="PRMT5_TIM"/>
</dbReference>
<dbReference type="CDD" id="cd02440">
    <property type="entry name" value="AdoMet_MTases"/>
    <property type="match status" value="1"/>
</dbReference>
<feature type="region of interest" description="Disordered" evidence="8">
    <location>
        <begin position="420"/>
        <end position="467"/>
    </location>
</feature>
<feature type="domain" description="PRMT5 arginine-N-methyltransferase" evidence="9">
    <location>
        <begin position="368"/>
        <end position="574"/>
    </location>
</feature>
<dbReference type="Gene3D" id="3.20.20.150">
    <property type="entry name" value="Divalent-metal-dependent TIM barrel enzymes"/>
    <property type="match status" value="1"/>
</dbReference>
<feature type="domain" description="PRMT5 oligomerisation" evidence="11">
    <location>
        <begin position="578"/>
        <end position="743"/>
    </location>
</feature>
<dbReference type="GO" id="GO:0005634">
    <property type="term" value="C:nucleus"/>
    <property type="evidence" value="ECO:0007669"/>
    <property type="project" value="TreeGrafter"/>
</dbReference>
<dbReference type="PIRSF" id="PIRSF015894">
    <property type="entry name" value="Skb1_MeTrfase"/>
    <property type="match status" value="1"/>
</dbReference>
<feature type="compositionally biased region" description="Low complexity" evidence="8">
    <location>
        <begin position="439"/>
        <end position="459"/>
    </location>
</feature>
<evidence type="ECO:0000313" key="13">
    <source>
        <dbReference type="Proteomes" id="UP000612055"/>
    </source>
</evidence>
<evidence type="ECO:0000256" key="5">
    <source>
        <dbReference type="PIRSR" id="PIRSR015894-1"/>
    </source>
</evidence>
<dbReference type="PANTHER" id="PTHR10738">
    <property type="entry name" value="PROTEIN ARGININE N-METHYLTRANSFERASE 5"/>
    <property type="match status" value="1"/>
</dbReference>
<dbReference type="PROSITE" id="PS51678">
    <property type="entry name" value="SAM_MT_PRMT"/>
    <property type="match status" value="1"/>
</dbReference>
<name>A0A835YBV1_9CHLO</name>
<evidence type="ECO:0000256" key="6">
    <source>
        <dbReference type="PIRSR" id="PIRSR015894-2"/>
    </source>
</evidence>
<dbReference type="InterPro" id="IPR007857">
    <property type="entry name" value="Arg_MeTrfase_PRMT5"/>
</dbReference>
<gene>
    <name evidence="12" type="ORF">HYH03_002347</name>
</gene>
<dbReference type="GO" id="GO:0032259">
    <property type="term" value="P:methylation"/>
    <property type="evidence" value="ECO:0007669"/>
    <property type="project" value="UniProtKB-KW"/>
</dbReference>
<dbReference type="InterPro" id="IPR029063">
    <property type="entry name" value="SAM-dependent_MTases_sf"/>
</dbReference>
<dbReference type="Gene3D" id="3.40.50.150">
    <property type="entry name" value="Vaccinia Virus protein VP39"/>
    <property type="match status" value="1"/>
</dbReference>
<sequence length="745" mass="79292">MVLGKRADYGDAKYAGVQVPFATDVPNTVESYGLCGFDFIVAPLVREEWRPPAPAVPQNGQLPSPLNRDDCLYINSSQWANQVVGQVSSWIEPDSPDPALRQASVAALKHQLGWAAHLGLQAVVLPAPSRPAASPNYAQVLNQALQGLTHMALWLTVPLVVPAEGAGAGAGGGAEGASPVGPGFVDGWEAWHQIRAQADHHNLLGAALLLGPTLPSPASLGRWAGEPVKALLLPTHVFSANKRGYPVLPKPHQELLAAFFKLGVQVVITGEACHAVPPPAAAAAAAPGAKQLNPLPPGLGAAVGAGPGASGGAPGSAAGGAASPALALGPNGEALGFTITDPGEVHPLRPYWEYLCFLFRRLEVVGEQERAEASYRDYLQVPLQPLQDNLESQTYETFEKDVQKYKLYEEAVYRALRDRHCPPPAKQAPNPVSLSELDAPSASGSGSGEASSSGRTAAGGKQGGRPTVTLMVVGAGRGPLVRASMRAAERAGAALRVYAVEKNPNAIVHIQQMLRAEGWEEAVTIVSADMRHWQAPELADILVSELLGSFGDNELSPECLDGAQRFLAPGGISIPAAYTSFLAPATSHKLHHDVKSYKDLEHFETPYVVRLHRHHLISPTQPLFTFVHPNTDAPIDNSRYASLTFTRDPAAGGAVLHGLAGYFECVLYEGVLLSIHPPSHSENMFSWFPIFFPLREPVYVAPGGKVEVQVWRCCSAHKVWYEWALTAPVAGPIHNVNGRSYWVGL</sequence>
<feature type="binding site" evidence="6">
    <location>
        <position position="395"/>
    </location>
    <ligand>
        <name>S-adenosyl-L-methionine</name>
        <dbReference type="ChEBI" id="CHEBI:59789"/>
    </ligand>
</feature>
<dbReference type="InterPro" id="IPR025799">
    <property type="entry name" value="Arg_MeTrfase"/>
</dbReference>
<evidence type="ECO:0000256" key="3">
    <source>
        <dbReference type="ARBA" id="ARBA00022691"/>
    </source>
</evidence>
<reference evidence="12" key="1">
    <citation type="journal article" date="2020" name="bioRxiv">
        <title>Comparative genomics of Chlamydomonas.</title>
        <authorList>
            <person name="Craig R.J."/>
            <person name="Hasan A.R."/>
            <person name="Ness R.W."/>
            <person name="Keightley P.D."/>
        </authorList>
    </citation>
    <scope>NUCLEOTIDE SEQUENCE</scope>
    <source>
        <strain evidence="12">CCAP 11/70</strain>
    </source>
</reference>
<evidence type="ECO:0000256" key="1">
    <source>
        <dbReference type="ARBA" id="ARBA00022603"/>
    </source>
</evidence>
<evidence type="ECO:0000256" key="2">
    <source>
        <dbReference type="ARBA" id="ARBA00022679"/>
    </source>
</evidence>
<feature type="binding site" evidence="6">
    <location>
        <begin position="404"/>
        <end position="405"/>
    </location>
    <ligand>
        <name>S-adenosyl-L-methionine</name>
        <dbReference type="ChEBI" id="CHEBI:59789"/>
    </ligand>
</feature>
<evidence type="ECO:0000256" key="4">
    <source>
        <dbReference type="PIRNR" id="PIRNR015894"/>
    </source>
</evidence>
<feature type="binding site" evidence="6">
    <location>
        <position position="501"/>
    </location>
    <ligand>
        <name>S-adenosyl-L-methionine</name>
        <dbReference type="ChEBI" id="CHEBI:59789"/>
    </ligand>
</feature>
<dbReference type="EMBL" id="JAEHOE010000005">
    <property type="protein sequence ID" value="KAG2500070.1"/>
    <property type="molecule type" value="Genomic_DNA"/>
</dbReference>
<dbReference type="InterPro" id="IPR035248">
    <property type="entry name" value="PRMT5_C"/>
</dbReference>
<dbReference type="GO" id="GO:0016274">
    <property type="term" value="F:protein-arginine N-methyltransferase activity"/>
    <property type="evidence" value="ECO:0007669"/>
    <property type="project" value="InterPro"/>
</dbReference>
<dbReference type="InterPro" id="IPR035075">
    <property type="entry name" value="PRMT5"/>
</dbReference>
<feature type="active site" description="Proton donor/acceptor" evidence="5">
    <location>
        <position position="554"/>
    </location>
</feature>
<organism evidence="12 13">
    <name type="scientific">Edaphochlamys debaryana</name>
    <dbReference type="NCBI Taxonomy" id="47281"/>
    <lineage>
        <taxon>Eukaryota</taxon>
        <taxon>Viridiplantae</taxon>
        <taxon>Chlorophyta</taxon>
        <taxon>core chlorophytes</taxon>
        <taxon>Chlorophyceae</taxon>
        <taxon>CS clade</taxon>
        <taxon>Chlamydomonadales</taxon>
        <taxon>Chlamydomonadales incertae sedis</taxon>
        <taxon>Edaphochlamys</taxon>
    </lineage>
</organism>
<dbReference type="AlphaFoldDB" id="A0A835YBV1"/>
<dbReference type="Pfam" id="PF05185">
    <property type="entry name" value="PRMT5"/>
    <property type="match status" value="1"/>
</dbReference>
<dbReference type="GO" id="GO:0005829">
    <property type="term" value="C:cytosol"/>
    <property type="evidence" value="ECO:0007669"/>
    <property type="project" value="TreeGrafter"/>
</dbReference>
<feature type="domain" description="PRMT5 TIM barrel" evidence="10">
    <location>
        <begin position="36"/>
        <end position="270"/>
    </location>
</feature>
<evidence type="ECO:0000256" key="7">
    <source>
        <dbReference type="PIRSR" id="PIRSR015894-3"/>
    </source>
</evidence>
<evidence type="ECO:0000259" key="9">
    <source>
        <dbReference type="Pfam" id="PF05185"/>
    </source>
</evidence>
<keyword evidence="3 4" id="KW-0949">S-adenosyl-L-methionine</keyword>
<dbReference type="SUPFAM" id="SSF53335">
    <property type="entry name" value="S-adenosyl-L-methionine-dependent methyltransferases"/>
    <property type="match status" value="1"/>
</dbReference>
<dbReference type="Pfam" id="PF17285">
    <property type="entry name" value="PRMT5_TIM"/>
    <property type="match status" value="1"/>
</dbReference>
<keyword evidence="2 4" id="KW-0808">Transferase</keyword>
<dbReference type="FunFam" id="2.70.160.11:FF:000003">
    <property type="entry name" value="Protein arginine N-methyltransferase 5"/>
    <property type="match status" value="1"/>
</dbReference>
<dbReference type="Pfam" id="PF17286">
    <property type="entry name" value="PRMT5_C"/>
    <property type="match status" value="1"/>
</dbReference>
<keyword evidence="1 4" id="KW-0489">Methyltransferase</keyword>
<evidence type="ECO:0000259" key="11">
    <source>
        <dbReference type="Pfam" id="PF17286"/>
    </source>
</evidence>
<keyword evidence="13" id="KW-1185">Reference proteome</keyword>
<proteinExistence type="inferred from homology"/>
<feature type="active site" description="Proton donor/acceptor" evidence="5">
    <location>
        <position position="545"/>
    </location>
</feature>
<evidence type="ECO:0000313" key="12">
    <source>
        <dbReference type="EMBL" id="KAG2500070.1"/>
    </source>
</evidence>
<dbReference type="GO" id="GO:0006355">
    <property type="term" value="P:regulation of DNA-templated transcription"/>
    <property type="evidence" value="ECO:0007669"/>
    <property type="project" value="TreeGrafter"/>
</dbReference>
<dbReference type="OrthoDB" id="1368803at2759"/>
<feature type="binding site" evidence="6">
    <location>
        <begin position="529"/>
        <end position="530"/>
    </location>
    <ligand>
        <name>S-adenosyl-L-methionine</name>
        <dbReference type="ChEBI" id="CHEBI:59789"/>
    </ligand>
</feature>
<feature type="site" description="Critical for specifying symmetric addition of methyl groups" evidence="7">
    <location>
        <position position="398"/>
    </location>
</feature>
<evidence type="ECO:0000259" key="10">
    <source>
        <dbReference type="Pfam" id="PF17285"/>
    </source>
</evidence>
<dbReference type="PANTHER" id="PTHR10738:SF0">
    <property type="entry name" value="PROTEIN ARGININE N-METHYLTRANSFERASE 5"/>
    <property type="match status" value="1"/>
</dbReference>